<evidence type="ECO:0000259" key="2">
    <source>
        <dbReference type="Pfam" id="PF00339"/>
    </source>
</evidence>
<proteinExistence type="predicted"/>
<gene>
    <name evidence="4" type="ORF">ECRASSUSDP1_LOCUS9784</name>
</gene>
<evidence type="ECO:0000313" key="5">
    <source>
        <dbReference type="Proteomes" id="UP001295684"/>
    </source>
</evidence>
<dbReference type="InterPro" id="IPR011021">
    <property type="entry name" value="Arrestin-like_N"/>
</dbReference>
<dbReference type="InterPro" id="IPR014752">
    <property type="entry name" value="Arrestin-like_C"/>
</dbReference>
<dbReference type="Gene3D" id="2.60.40.640">
    <property type="match status" value="2"/>
</dbReference>
<evidence type="ECO:0000259" key="3">
    <source>
        <dbReference type="Pfam" id="PF02752"/>
    </source>
</evidence>
<dbReference type="PANTHER" id="PTHR11188:SF17">
    <property type="entry name" value="FI21816P1"/>
    <property type="match status" value="1"/>
</dbReference>
<sequence length="442" mass="48002">MGVGYSGPQPLKIFIDYGTHFAVALDCANYHEGSQASGNLTFTLDRSTPSICVYVSIIGYENVLWRKRVQSGKNSRVVTYRDHTMACNQKFMVMQSNEGFLPGTYSYPFNFQVPANIPGTYGHESGHHSNKAQCSCTYTLYCELITAAEPQTLIGRAACPIVIMQQARTPYNYDMKADITNKVTTWCCVNRGNVGVHCTFEKDVVRIDEAVHMKFRIDNSDCKISISKVKATLKRKLFLKCRNGLSTYRENVMIALPLPGCAAGEKIDEKVVKFDLNIARDIGTPYGLAGSLGEFAGKIQQTCNGSLINCSYELHVTAEVSGCVCCQNHPFVYAPIEILAPERVLVFQPMIYAPVGGEELQAAPGEGVSAEGAPPGAYPPGGVSPGAYAQAPAPFQAQAPPPVPAPYDPSQQYTNPTIPAPPSIGSEASKVKKVENEEDSLE</sequence>
<reference evidence="4" key="1">
    <citation type="submission" date="2023-07" db="EMBL/GenBank/DDBJ databases">
        <authorList>
            <consortium name="AG Swart"/>
            <person name="Singh M."/>
            <person name="Singh A."/>
            <person name="Seah K."/>
            <person name="Emmerich C."/>
        </authorList>
    </citation>
    <scope>NUCLEOTIDE SEQUENCE</scope>
    <source>
        <strain evidence="4">DP1</strain>
    </source>
</reference>
<organism evidence="4 5">
    <name type="scientific">Euplotes crassus</name>
    <dbReference type="NCBI Taxonomy" id="5936"/>
    <lineage>
        <taxon>Eukaryota</taxon>
        <taxon>Sar</taxon>
        <taxon>Alveolata</taxon>
        <taxon>Ciliophora</taxon>
        <taxon>Intramacronucleata</taxon>
        <taxon>Spirotrichea</taxon>
        <taxon>Hypotrichia</taxon>
        <taxon>Euplotida</taxon>
        <taxon>Euplotidae</taxon>
        <taxon>Moneuplotes</taxon>
    </lineage>
</organism>
<dbReference type="SUPFAM" id="SSF81296">
    <property type="entry name" value="E set domains"/>
    <property type="match status" value="1"/>
</dbReference>
<dbReference type="Pfam" id="PF00339">
    <property type="entry name" value="Arrestin_N"/>
    <property type="match status" value="1"/>
</dbReference>
<dbReference type="AlphaFoldDB" id="A0AAD1UIH9"/>
<dbReference type="EMBL" id="CAMPGE010009624">
    <property type="protein sequence ID" value="CAI2368491.1"/>
    <property type="molecule type" value="Genomic_DNA"/>
</dbReference>
<dbReference type="GO" id="GO:0005737">
    <property type="term" value="C:cytoplasm"/>
    <property type="evidence" value="ECO:0007669"/>
    <property type="project" value="TreeGrafter"/>
</dbReference>
<dbReference type="InterPro" id="IPR011022">
    <property type="entry name" value="Arrestin_C-like"/>
</dbReference>
<dbReference type="PANTHER" id="PTHR11188">
    <property type="entry name" value="ARRESTIN DOMAIN CONTAINING PROTEIN"/>
    <property type="match status" value="1"/>
</dbReference>
<dbReference type="InterPro" id="IPR014756">
    <property type="entry name" value="Ig_E-set"/>
</dbReference>
<name>A0AAD1UIH9_EUPCR</name>
<accession>A0AAD1UIH9</accession>
<feature type="domain" description="Arrestin-like N-terminal" evidence="2">
    <location>
        <begin position="29"/>
        <end position="144"/>
    </location>
</feature>
<feature type="domain" description="Arrestin C-terminal-like" evidence="3">
    <location>
        <begin position="191"/>
        <end position="341"/>
    </location>
</feature>
<keyword evidence="5" id="KW-1185">Reference proteome</keyword>
<feature type="region of interest" description="Disordered" evidence="1">
    <location>
        <begin position="363"/>
        <end position="442"/>
    </location>
</feature>
<dbReference type="Pfam" id="PF02752">
    <property type="entry name" value="Arrestin_C"/>
    <property type="match status" value="1"/>
</dbReference>
<evidence type="ECO:0000313" key="4">
    <source>
        <dbReference type="EMBL" id="CAI2368491.1"/>
    </source>
</evidence>
<evidence type="ECO:0008006" key="6">
    <source>
        <dbReference type="Google" id="ProtNLM"/>
    </source>
</evidence>
<feature type="compositionally biased region" description="Low complexity" evidence="1">
    <location>
        <begin position="385"/>
        <end position="398"/>
    </location>
</feature>
<comment type="caution">
    <text evidence="4">The sequence shown here is derived from an EMBL/GenBank/DDBJ whole genome shotgun (WGS) entry which is preliminary data.</text>
</comment>
<protein>
    <recommendedName>
        <fullName evidence="6">Arrestin C-terminal-like domain-containing protein</fullName>
    </recommendedName>
</protein>
<dbReference type="GO" id="GO:0015031">
    <property type="term" value="P:protein transport"/>
    <property type="evidence" value="ECO:0007669"/>
    <property type="project" value="TreeGrafter"/>
</dbReference>
<evidence type="ECO:0000256" key="1">
    <source>
        <dbReference type="SAM" id="MobiDB-lite"/>
    </source>
</evidence>
<dbReference type="InterPro" id="IPR050357">
    <property type="entry name" value="Arrestin_domain-protein"/>
</dbReference>
<dbReference type="Proteomes" id="UP001295684">
    <property type="component" value="Unassembled WGS sequence"/>
</dbReference>